<keyword evidence="1" id="KW-0479">Metal-binding</keyword>
<sequence length="222" mass="24385">MPETEVEMTRRLCPESSARNLASCGGQTLLDLLKLFIPSEADVASADLAPVFVPHPAIDRIFTLSQAELDTPGYRTLVQLHRVNRSLLLGKIVRGTLLVFVGNPADIVPPRLSHISETSRGIRAALPPNAPASMWAAAENCVRESAPLYGTHRNLACTTCFVLAKDLGPGRKLSACSRCRPLDRPVYYCSRECQIKDWNEGKPQPHKLICGRKLCEDDLPAM</sequence>
<dbReference type="Proteomes" id="UP000703269">
    <property type="component" value="Unassembled WGS sequence"/>
</dbReference>
<dbReference type="Gene3D" id="6.10.140.2220">
    <property type="match status" value="1"/>
</dbReference>
<dbReference type="SUPFAM" id="SSF144232">
    <property type="entry name" value="HIT/MYND zinc finger-like"/>
    <property type="match status" value="1"/>
</dbReference>
<protein>
    <recommendedName>
        <fullName evidence="5">MYND-type domain-containing protein</fullName>
    </recommendedName>
</protein>
<dbReference type="InterPro" id="IPR002893">
    <property type="entry name" value="Znf_MYND"/>
</dbReference>
<reference evidence="6 7" key="1">
    <citation type="submission" date="2021-08" db="EMBL/GenBank/DDBJ databases">
        <title>Draft Genome Sequence of Phanerochaete sordida strain YK-624.</title>
        <authorList>
            <person name="Mori T."/>
            <person name="Dohra H."/>
            <person name="Suzuki T."/>
            <person name="Kawagishi H."/>
            <person name="Hirai H."/>
        </authorList>
    </citation>
    <scope>NUCLEOTIDE SEQUENCE [LARGE SCALE GENOMIC DNA]</scope>
    <source>
        <strain evidence="6 7">YK-624</strain>
    </source>
</reference>
<keyword evidence="7" id="KW-1185">Reference proteome</keyword>
<dbReference type="Pfam" id="PF01753">
    <property type="entry name" value="zf-MYND"/>
    <property type="match status" value="1"/>
</dbReference>
<evidence type="ECO:0000256" key="1">
    <source>
        <dbReference type="ARBA" id="ARBA00022723"/>
    </source>
</evidence>
<evidence type="ECO:0000256" key="2">
    <source>
        <dbReference type="ARBA" id="ARBA00022771"/>
    </source>
</evidence>
<keyword evidence="3" id="KW-0862">Zinc</keyword>
<evidence type="ECO:0000313" key="6">
    <source>
        <dbReference type="EMBL" id="GJE97839.1"/>
    </source>
</evidence>
<evidence type="ECO:0000313" key="7">
    <source>
        <dbReference type="Proteomes" id="UP000703269"/>
    </source>
</evidence>
<comment type="caution">
    <text evidence="6">The sequence shown here is derived from an EMBL/GenBank/DDBJ whole genome shotgun (WGS) entry which is preliminary data.</text>
</comment>
<dbReference type="AlphaFoldDB" id="A0A9P3LKM8"/>
<dbReference type="GO" id="GO:0008270">
    <property type="term" value="F:zinc ion binding"/>
    <property type="evidence" value="ECO:0007669"/>
    <property type="project" value="UniProtKB-KW"/>
</dbReference>
<feature type="domain" description="MYND-type" evidence="5">
    <location>
        <begin position="157"/>
        <end position="210"/>
    </location>
</feature>
<dbReference type="OrthoDB" id="3149405at2759"/>
<dbReference type="PROSITE" id="PS50865">
    <property type="entry name" value="ZF_MYND_2"/>
    <property type="match status" value="1"/>
</dbReference>
<name>A0A9P3LKM8_9APHY</name>
<accession>A0A9P3LKM8</accession>
<evidence type="ECO:0000259" key="5">
    <source>
        <dbReference type="PROSITE" id="PS50865"/>
    </source>
</evidence>
<gene>
    <name evidence="6" type="ORF">PsYK624_140610</name>
</gene>
<dbReference type="EMBL" id="BPQB01000077">
    <property type="protein sequence ID" value="GJE97839.1"/>
    <property type="molecule type" value="Genomic_DNA"/>
</dbReference>
<keyword evidence="2 4" id="KW-0863">Zinc-finger</keyword>
<evidence type="ECO:0000256" key="4">
    <source>
        <dbReference type="PROSITE-ProRule" id="PRU00134"/>
    </source>
</evidence>
<organism evidence="6 7">
    <name type="scientific">Phanerochaete sordida</name>
    <dbReference type="NCBI Taxonomy" id="48140"/>
    <lineage>
        <taxon>Eukaryota</taxon>
        <taxon>Fungi</taxon>
        <taxon>Dikarya</taxon>
        <taxon>Basidiomycota</taxon>
        <taxon>Agaricomycotina</taxon>
        <taxon>Agaricomycetes</taxon>
        <taxon>Polyporales</taxon>
        <taxon>Phanerochaetaceae</taxon>
        <taxon>Phanerochaete</taxon>
    </lineage>
</organism>
<evidence type="ECO:0000256" key="3">
    <source>
        <dbReference type="ARBA" id="ARBA00022833"/>
    </source>
</evidence>
<proteinExistence type="predicted"/>